<reference evidence="7 8" key="1">
    <citation type="submission" date="2015-01" db="EMBL/GenBank/DDBJ databases">
        <title>The Genome Sequence of Exophiala xenobiotica CBS118157.</title>
        <authorList>
            <consortium name="The Broad Institute Genomics Platform"/>
            <person name="Cuomo C."/>
            <person name="de Hoog S."/>
            <person name="Gorbushina A."/>
            <person name="Stielow B."/>
            <person name="Teixiera M."/>
            <person name="Abouelleil A."/>
            <person name="Chapman S.B."/>
            <person name="Priest M."/>
            <person name="Young S.K."/>
            <person name="Wortman J."/>
            <person name="Nusbaum C."/>
            <person name="Birren B."/>
        </authorList>
    </citation>
    <scope>NUCLEOTIDE SEQUENCE [LARGE SCALE GENOMIC DNA]</scope>
    <source>
        <strain evidence="7 8">CBS 118157</strain>
    </source>
</reference>
<sequence>MPVTQGVLAVAAVLGFLYTLVKVSKVGSRAKGLPPGPPTIPILGNLHLMPRVKPHLQLQKWAQEYGPIYSLILGLKVMIVLSSDVTVKDLLDKRSSIYSDRPDMFIGQKIASGDMRLVVMRYGENWRMIHRIIHNILNIKAAVTYLPYQDLENKFLLAGLLETPHDVLNHIRRYSYSLSTQMIFGYRCPDLKEPRLQQLFWSFERWGELAGSASAQLADLFPIMQKLPAALAPNVRYAAKLHEKEKELYVGHWMQAKRGLEAGTGLVPLFLQRPFESADNRGIFRRCSEDISGSLLEAGSDTTASILYGFIQALLLWPDVQKKAQEEIDRVVGYDRMPTIDDYAEMSYIRCCIKESLRWMPTVSLGVPHAVVQDDVYNGYVIPKGATVVNNVWSIHMDPKRPPDPRRFNPDRFADDPTTLYQSATGDPKKRDNFVFGAGRRLRQGIHIAERSLFLGMSRMLWAFSVSKALDSKGLPITPDMDDLLGGQDRIIRDAVRECEELLDPKTKQWTKVPPGMAFSTWMPEKIEA</sequence>
<name>A0A0D2F6K0_9EURO</name>
<keyword evidence="5" id="KW-0408">Iron</keyword>
<dbReference type="GO" id="GO:0005506">
    <property type="term" value="F:iron ion binding"/>
    <property type="evidence" value="ECO:0007669"/>
    <property type="project" value="InterPro"/>
</dbReference>
<keyword evidence="4" id="KW-0560">Oxidoreductase</keyword>
<keyword evidence="8" id="KW-1185">Reference proteome</keyword>
<evidence type="ECO:0000256" key="6">
    <source>
        <dbReference type="ARBA" id="ARBA00023033"/>
    </source>
</evidence>
<evidence type="ECO:0000256" key="2">
    <source>
        <dbReference type="ARBA" id="ARBA00010617"/>
    </source>
</evidence>
<gene>
    <name evidence="7" type="ORF">PV05_04311</name>
</gene>
<organism evidence="7 8">
    <name type="scientific">Exophiala xenobiotica</name>
    <dbReference type="NCBI Taxonomy" id="348802"/>
    <lineage>
        <taxon>Eukaryota</taxon>
        <taxon>Fungi</taxon>
        <taxon>Dikarya</taxon>
        <taxon>Ascomycota</taxon>
        <taxon>Pezizomycotina</taxon>
        <taxon>Eurotiomycetes</taxon>
        <taxon>Chaetothyriomycetidae</taxon>
        <taxon>Chaetothyriales</taxon>
        <taxon>Herpotrichiellaceae</taxon>
        <taxon>Exophiala</taxon>
    </lineage>
</organism>
<dbReference type="HOGENOM" id="CLU_001570_2_1_1"/>
<dbReference type="InterPro" id="IPR002401">
    <property type="entry name" value="Cyt_P450_E_grp-I"/>
</dbReference>
<evidence type="ECO:0000256" key="5">
    <source>
        <dbReference type="ARBA" id="ARBA00023004"/>
    </source>
</evidence>
<accession>A0A0D2F6K0</accession>
<dbReference type="Pfam" id="PF00067">
    <property type="entry name" value="p450"/>
    <property type="match status" value="1"/>
</dbReference>
<evidence type="ECO:0000256" key="1">
    <source>
        <dbReference type="ARBA" id="ARBA00001971"/>
    </source>
</evidence>
<dbReference type="RefSeq" id="XP_013316163.1">
    <property type="nucleotide sequence ID" value="XM_013460709.1"/>
</dbReference>
<dbReference type="EMBL" id="KN847319">
    <property type="protein sequence ID" value="KIW55579.1"/>
    <property type="molecule type" value="Genomic_DNA"/>
</dbReference>
<dbReference type="Gene3D" id="1.10.630.10">
    <property type="entry name" value="Cytochrome P450"/>
    <property type="match status" value="1"/>
</dbReference>
<keyword evidence="6" id="KW-0503">Monooxygenase</keyword>
<proteinExistence type="inferred from homology"/>
<keyword evidence="3" id="KW-0479">Metal-binding</keyword>
<dbReference type="PANTHER" id="PTHR46300:SF2">
    <property type="entry name" value="CYTOCHROME P450 MONOOXYGENASE ALNH-RELATED"/>
    <property type="match status" value="1"/>
</dbReference>
<comment type="cofactor">
    <cofactor evidence="1">
        <name>heme</name>
        <dbReference type="ChEBI" id="CHEBI:30413"/>
    </cofactor>
</comment>
<evidence type="ECO:0000256" key="3">
    <source>
        <dbReference type="ARBA" id="ARBA00022723"/>
    </source>
</evidence>
<evidence type="ECO:0000313" key="8">
    <source>
        <dbReference type="Proteomes" id="UP000054342"/>
    </source>
</evidence>
<evidence type="ECO:0000256" key="4">
    <source>
        <dbReference type="ARBA" id="ARBA00023002"/>
    </source>
</evidence>
<dbReference type="PRINTS" id="PR00463">
    <property type="entry name" value="EP450I"/>
</dbReference>
<dbReference type="InterPro" id="IPR050364">
    <property type="entry name" value="Cytochrome_P450_fung"/>
</dbReference>
<dbReference type="PANTHER" id="PTHR46300">
    <property type="entry name" value="P450, PUTATIVE (EUROFUNG)-RELATED-RELATED"/>
    <property type="match status" value="1"/>
</dbReference>
<dbReference type="GeneID" id="25326219"/>
<comment type="similarity">
    <text evidence="2">Belongs to the cytochrome P450 family.</text>
</comment>
<dbReference type="GO" id="GO:0020037">
    <property type="term" value="F:heme binding"/>
    <property type="evidence" value="ECO:0007669"/>
    <property type="project" value="InterPro"/>
</dbReference>
<dbReference type="STRING" id="348802.A0A0D2F6K0"/>
<dbReference type="AlphaFoldDB" id="A0A0D2F6K0"/>
<dbReference type="Proteomes" id="UP000054342">
    <property type="component" value="Unassembled WGS sequence"/>
</dbReference>
<dbReference type="InterPro" id="IPR001128">
    <property type="entry name" value="Cyt_P450"/>
</dbReference>
<dbReference type="OrthoDB" id="1103324at2759"/>
<evidence type="ECO:0008006" key="9">
    <source>
        <dbReference type="Google" id="ProtNLM"/>
    </source>
</evidence>
<dbReference type="GO" id="GO:0016705">
    <property type="term" value="F:oxidoreductase activity, acting on paired donors, with incorporation or reduction of molecular oxygen"/>
    <property type="evidence" value="ECO:0007669"/>
    <property type="project" value="InterPro"/>
</dbReference>
<dbReference type="SUPFAM" id="SSF48264">
    <property type="entry name" value="Cytochrome P450"/>
    <property type="match status" value="1"/>
</dbReference>
<evidence type="ECO:0000313" key="7">
    <source>
        <dbReference type="EMBL" id="KIW55579.1"/>
    </source>
</evidence>
<protein>
    <recommendedName>
        <fullName evidence="9">Cytochrome P450</fullName>
    </recommendedName>
</protein>
<dbReference type="GO" id="GO:0004497">
    <property type="term" value="F:monooxygenase activity"/>
    <property type="evidence" value="ECO:0007669"/>
    <property type="project" value="UniProtKB-KW"/>
</dbReference>
<dbReference type="InterPro" id="IPR036396">
    <property type="entry name" value="Cyt_P450_sf"/>
</dbReference>
<dbReference type="CDD" id="cd11065">
    <property type="entry name" value="CYP64-like"/>
    <property type="match status" value="1"/>
</dbReference>